<feature type="domain" description="EamA" evidence="7">
    <location>
        <begin position="151"/>
        <end position="282"/>
    </location>
</feature>
<dbReference type="Gene3D" id="1.10.3730.20">
    <property type="match status" value="1"/>
</dbReference>
<evidence type="ECO:0000259" key="7">
    <source>
        <dbReference type="Pfam" id="PF00892"/>
    </source>
</evidence>
<feature type="transmembrane region" description="Helical" evidence="6">
    <location>
        <begin position="242"/>
        <end position="259"/>
    </location>
</feature>
<dbReference type="EMBL" id="FNUZ01000002">
    <property type="protein sequence ID" value="SEG03267.1"/>
    <property type="molecule type" value="Genomic_DNA"/>
</dbReference>
<organism evidence="8 9">
    <name type="scientific">Thalassococcus halodurans</name>
    <dbReference type="NCBI Taxonomy" id="373675"/>
    <lineage>
        <taxon>Bacteria</taxon>
        <taxon>Pseudomonadati</taxon>
        <taxon>Pseudomonadota</taxon>
        <taxon>Alphaproteobacteria</taxon>
        <taxon>Rhodobacterales</taxon>
        <taxon>Roseobacteraceae</taxon>
        <taxon>Thalassococcus</taxon>
    </lineage>
</organism>
<dbReference type="InterPro" id="IPR000620">
    <property type="entry name" value="EamA_dom"/>
</dbReference>
<evidence type="ECO:0000256" key="4">
    <source>
        <dbReference type="ARBA" id="ARBA00022989"/>
    </source>
</evidence>
<evidence type="ECO:0000256" key="3">
    <source>
        <dbReference type="ARBA" id="ARBA00022692"/>
    </source>
</evidence>
<feature type="transmembrane region" description="Helical" evidence="6">
    <location>
        <begin position="32"/>
        <end position="53"/>
    </location>
</feature>
<evidence type="ECO:0000256" key="1">
    <source>
        <dbReference type="ARBA" id="ARBA00004141"/>
    </source>
</evidence>
<dbReference type="SUPFAM" id="SSF103481">
    <property type="entry name" value="Multidrug resistance efflux transporter EmrE"/>
    <property type="match status" value="2"/>
</dbReference>
<keyword evidence="3 6" id="KW-0812">Transmembrane</keyword>
<dbReference type="Pfam" id="PF00892">
    <property type="entry name" value="EamA"/>
    <property type="match status" value="2"/>
</dbReference>
<proteinExistence type="inferred from homology"/>
<keyword evidence="5 6" id="KW-0472">Membrane</keyword>
<dbReference type="AlphaFoldDB" id="A0A1H5WWB9"/>
<reference evidence="8 9" key="1">
    <citation type="submission" date="2016-10" db="EMBL/GenBank/DDBJ databases">
        <authorList>
            <person name="de Groot N.N."/>
        </authorList>
    </citation>
    <scope>NUCLEOTIDE SEQUENCE [LARGE SCALE GENOMIC DNA]</scope>
    <source>
        <strain evidence="8 9">DSM 26915</strain>
    </source>
</reference>
<feature type="transmembrane region" description="Helical" evidence="6">
    <location>
        <begin position="74"/>
        <end position="94"/>
    </location>
</feature>
<sequence>MNLTATAAIGAICVVFYTLVIAGADGITKHFAGAYAAPQLFCLSAGLVLLLCFGANMVKPHETHFLITRFKGAMLLRSILTVVSAVCFFQAFRLLPFADVFLFMGLVPVMAAVMSGPILGEHIRPQAWIALGIGVTGILFLMPDGPTSAQSGHFWAIGATTTGTASMVLARFIGRDEQNYLAQVFYPNLAIFITMAIALPFVWRPMEITDVAFVALYALALFVARWLSVVALRLLPAYVATPLMNLQFVWMVLIGFVFFSELPSIATVIGVALVMMSAIWLVLSESSDRDIMDTSTA</sequence>
<gene>
    <name evidence="8" type="ORF">SAMN04488045_1603</name>
</gene>
<dbReference type="OrthoDB" id="7818056at2"/>
<dbReference type="Proteomes" id="UP000236752">
    <property type="component" value="Unassembled WGS sequence"/>
</dbReference>
<keyword evidence="4 6" id="KW-1133">Transmembrane helix</keyword>
<comment type="similarity">
    <text evidence="2">Belongs to the drug/metabolite transporter (DMT) superfamily. 10 TMS drug/metabolite exporter (DME) (TC 2.A.7.3) family.</text>
</comment>
<keyword evidence="9" id="KW-1185">Reference proteome</keyword>
<dbReference type="GO" id="GO:0016020">
    <property type="term" value="C:membrane"/>
    <property type="evidence" value="ECO:0007669"/>
    <property type="project" value="UniProtKB-SubCell"/>
</dbReference>
<feature type="domain" description="EamA" evidence="7">
    <location>
        <begin position="18"/>
        <end position="141"/>
    </location>
</feature>
<evidence type="ECO:0000313" key="9">
    <source>
        <dbReference type="Proteomes" id="UP000236752"/>
    </source>
</evidence>
<evidence type="ECO:0000256" key="2">
    <source>
        <dbReference type="ARBA" id="ARBA00009853"/>
    </source>
</evidence>
<dbReference type="PANTHER" id="PTHR22911:SF6">
    <property type="entry name" value="SOLUTE CARRIER FAMILY 35 MEMBER G1"/>
    <property type="match status" value="1"/>
</dbReference>
<feature type="transmembrane region" description="Helical" evidence="6">
    <location>
        <begin position="154"/>
        <end position="173"/>
    </location>
</feature>
<evidence type="ECO:0000256" key="6">
    <source>
        <dbReference type="SAM" id="Phobius"/>
    </source>
</evidence>
<feature type="transmembrane region" description="Helical" evidence="6">
    <location>
        <begin position="126"/>
        <end position="142"/>
    </location>
</feature>
<dbReference type="PANTHER" id="PTHR22911">
    <property type="entry name" value="ACYL-MALONYL CONDENSING ENZYME-RELATED"/>
    <property type="match status" value="1"/>
</dbReference>
<comment type="subcellular location">
    <subcellularLocation>
        <location evidence="1">Membrane</location>
        <topology evidence="1">Multi-pass membrane protein</topology>
    </subcellularLocation>
</comment>
<dbReference type="RefSeq" id="WP_103909925.1">
    <property type="nucleotide sequence ID" value="NZ_FNUZ01000002.1"/>
</dbReference>
<dbReference type="InterPro" id="IPR037185">
    <property type="entry name" value="EmrE-like"/>
</dbReference>
<accession>A0A1H5WWB9</accession>
<feature type="transmembrane region" description="Helical" evidence="6">
    <location>
        <begin position="215"/>
        <end position="235"/>
    </location>
</feature>
<protein>
    <submittedName>
        <fullName evidence="8">S-adenosylmethionine uptake transporter</fullName>
    </submittedName>
</protein>
<name>A0A1H5WWB9_9RHOB</name>
<evidence type="ECO:0000256" key="5">
    <source>
        <dbReference type="ARBA" id="ARBA00023136"/>
    </source>
</evidence>
<feature type="transmembrane region" description="Helical" evidence="6">
    <location>
        <begin position="100"/>
        <end position="119"/>
    </location>
</feature>
<evidence type="ECO:0000313" key="8">
    <source>
        <dbReference type="EMBL" id="SEG03267.1"/>
    </source>
</evidence>
<feature type="transmembrane region" description="Helical" evidence="6">
    <location>
        <begin position="265"/>
        <end position="283"/>
    </location>
</feature>
<feature type="transmembrane region" description="Helical" evidence="6">
    <location>
        <begin position="185"/>
        <end position="203"/>
    </location>
</feature>